<dbReference type="InterPro" id="IPR033138">
    <property type="entry name" value="Cu_oxidase_CS"/>
</dbReference>
<dbReference type="SUPFAM" id="SSF49503">
    <property type="entry name" value="Cupredoxins"/>
    <property type="match status" value="3"/>
</dbReference>
<dbReference type="EC" id="1.16.3.1" evidence="2"/>
<dbReference type="RefSeq" id="XP_035661522.1">
    <property type="nucleotide sequence ID" value="XM_035805629.1"/>
</dbReference>
<dbReference type="GO" id="GO:0005886">
    <property type="term" value="C:plasma membrane"/>
    <property type="evidence" value="ECO:0000318"/>
    <property type="project" value="GO_Central"/>
</dbReference>
<evidence type="ECO:0000259" key="9">
    <source>
        <dbReference type="Pfam" id="PF07731"/>
    </source>
</evidence>
<organism evidence="11 13">
    <name type="scientific">Branchiostoma floridae</name>
    <name type="common">Florida lancelet</name>
    <name type="synonym">Amphioxus</name>
    <dbReference type="NCBI Taxonomy" id="7739"/>
    <lineage>
        <taxon>Eukaryota</taxon>
        <taxon>Metazoa</taxon>
        <taxon>Chordata</taxon>
        <taxon>Cephalochordata</taxon>
        <taxon>Leptocardii</taxon>
        <taxon>Amphioxiformes</taxon>
        <taxon>Branchiostomatidae</taxon>
        <taxon>Branchiostoma</taxon>
    </lineage>
</organism>
<dbReference type="FunFam" id="2.60.40.420:FF:000100">
    <property type="entry name" value="Uncharacterized protein"/>
    <property type="match status" value="1"/>
</dbReference>
<dbReference type="GeneID" id="118405830"/>
<dbReference type="Pfam" id="PF07731">
    <property type="entry name" value="Cu-oxidase_2"/>
    <property type="match status" value="1"/>
</dbReference>
<feature type="domain" description="Plastocyanin-like" evidence="8">
    <location>
        <begin position="246"/>
        <end position="370"/>
    </location>
</feature>
<evidence type="ECO:0000256" key="7">
    <source>
        <dbReference type="SAM" id="SignalP"/>
    </source>
</evidence>
<keyword evidence="11" id="KW-1185">Reference proteome</keyword>
<dbReference type="InterPro" id="IPR001117">
    <property type="entry name" value="Cu-oxidase_2nd"/>
</dbReference>
<dbReference type="CDD" id="cd13884">
    <property type="entry name" value="CuRO_2_tcLCC_insect_like"/>
    <property type="match status" value="1"/>
</dbReference>
<dbReference type="InterPro" id="IPR045087">
    <property type="entry name" value="Cu-oxidase_fam"/>
</dbReference>
<proteinExistence type="inferred from homology"/>
<feature type="domain" description="Plastocyanin-like" evidence="10">
    <location>
        <begin position="81"/>
        <end position="191"/>
    </location>
</feature>
<evidence type="ECO:0000256" key="3">
    <source>
        <dbReference type="ARBA" id="ARBA00022723"/>
    </source>
</evidence>
<evidence type="ECO:0000256" key="5">
    <source>
        <dbReference type="ARBA" id="ARBA00023008"/>
    </source>
</evidence>
<feature type="transmembrane region" description="Helical" evidence="6">
    <location>
        <begin position="644"/>
        <end position="667"/>
    </location>
</feature>
<dbReference type="FunFam" id="2.60.40.420:FF:000120">
    <property type="entry name" value="Uncharacterized protein"/>
    <property type="match status" value="1"/>
</dbReference>
<dbReference type="AlphaFoldDB" id="A0A9J7KJF1"/>
<evidence type="ECO:0000259" key="10">
    <source>
        <dbReference type="Pfam" id="PF07732"/>
    </source>
</evidence>
<dbReference type="PANTHER" id="PTHR11709">
    <property type="entry name" value="MULTI-COPPER OXIDASE"/>
    <property type="match status" value="1"/>
</dbReference>
<dbReference type="FunFam" id="2.60.40.420:FF:000113">
    <property type="entry name" value="Uncharacterized protein"/>
    <property type="match status" value="1"/>
</dbReference>
<dbReference type="InterPro" id="IPR008972">
    <property type="entry name" value="Cupredoxin"/>
</dbReference>
<keyword evidence="5" id="KW-0186">Copper</keyword>
<evidence type="ECO:0000313" key="12">
    <source>
        <dbReference type="RefSeq" id="XP_035661521.1"/>
    </source>
</evidence>
<keyword evidence="4" id="KW-0560">Oxidoreductase</keyword>
<dbReference type="CDD" id="cd13905">
    <property type="entry name" value="CuRO_3_tcLLC2_insect_like"/>
    <property type="match status" value="1"/>
</dbReference>
<dbReference type="PANTHER" id="PTHR11709:SF394">
    <property type="entry name" value="FI03373P-RELATED"/>
    <property type="match status" value="1"/>
</dbReference>
<keyword evidence="7" id="KW-0732">Signal</keyword>
<dbReference type="GO" id="GO:0005507">
    <property type="term" value="F:copper ion binding"/>
    <property type="evidence" value="ECO:0007669"/>
    <property type="project" value="InterPro"/>
</dbReference>
<dbReference type="Pfam" id="PF07732">
    <property type="entry name" value="Cu-oxidase_3"/>
    <property type="match status" value="1"/>
</dbReference>
<keyword evidence="3" id="KW-0479">Metal-binding</keyword>
<feature type="domain" description="Plastocyanin-like" evidence="9">
    <location>
        <begin position="473"/>
        <end position="610"/>
    </location>
</feature>
<feature type="signal peptide" evidence="7">
    <location>
        <begin position="1"/>
        <end position="19"/>
    </location>
</feature>
<dbReference type="Pfam" id="PF00394">
    <property type="entry name" value="Cu-oxidase"/>
    <property type="match status" value="1"/>
</dbReference>
<keyword evidence="6" id="KW-0812">Transmembrane</keyword>
<dbReference type="Gene3D" id="2.60.40.420">
    <property type="entry name" value="Cupredoxins - blue copper proteins"/>
    <property type="match status" value="3"/>
</dbReference>
<name>A0A9J7KJF1_BRAFL</name>
<protein>
    <recommendedName>
        <fullName evidence="2">ferroxidase</fullName>
        <ecNumber evidence="2">1.16.3.1</ecNumber>
    </recommendedName>
</protein>
<evidence type="ECO:0000313" key="11">
    <source>
        <dbReference type="Proteomes" id="UP000001554"/>
    </source>
</evidence>
<dbReference type="Proteomes" id="UP000001554">
    <property type="component" value="Chromosome 18"/>
</dbReference>
<dbReference type="PROSITE" id="PS00079">
    <property type="entry name" value="MULTICOPPER_OXIDASE1"/>
    <property type="match status" value="1"/>
</dbReference>
<dbReference type="InterPro" id="IPR002355">
    <property type="entry name" value="Cu_oxidase_Cu_BS"/>
</dbReference>
<feature type="chain" id="PRO_5044698847" description="ferroxidase" evidence="7">
    <location>
        <begin position="20"/>
        <end position="693"/>
    </location>
</feature>
<dbReference type="InterPro" id="IPR011707">
    <property type="entry name" value="Cu-oxidase-like_N"/>
</dbReference>
<evidence type="ECO:0000256" key="6">
    <source>
        <dbReference type="SAM" id="Phobius"/>
    </source>
</evidence>
<evidence type="ECO:0000256" key="2">
    <source>
        <dbReference type="ARBA" id="ARBA00013107"/>
    </source>
</evidence>
<dbReference type="OrthoDB" id="2121828at2759"/>
<reference evidence="11" key="1">
    <citation type="journal article" date="2020" name="Nat. Ecol. Evol.">
        <title>Deeply conserved synteny resolves early events in vertebrate evolution.</title>
        <authorList>
            <person name="Simakov O."/>
            <person name="Marletaz F."/>
            <person name="Yue J.X."/>
            <person name="O'Connell B."/>
            <person name="Jenkins J."/>
            <person name="Brandt A."/>
            <person name="Calef R."/>
            <person name="Tung C.H."/>
            <person name="Huang T.K."/>
            <person name="Schmutz J."/>
            <person name="Satoh N."/>
            <person name="Yu J.K."/>
            <person name="Putnam N.H."/>
            <person name="Green R.E."/>
            <person name="Rokhsar D.S."/>
        </authorList>
    </citation>
    <scope>NUCLEOTIDE SEQUENCE [LARGE SCALE GENOMIC DNA]</scope>
    <source>
        <strain evidence="11">S238N-H82</strain>
    </source>
</reference>
<dbReference type="InterPro" id="IPR011706">
    <property type="entry name" value="Cu-oxidase_C"/>
</dbReference>
<evidence type="ECO:0000259" key="8">
    <source>
        <dbReference type="Pfam" id="PF00394"/>
    </source>
</evidence>
<keyword evidence="6" id="KW-1133">Transmembrane helix</keyword>
<dbReference type="OMA" id="WYHTAAS"/>
<reference evidence="12 13" key="2">
    <citation type="submission" date="2025-04" db="UniProtKB">
        <authorList>
            <consortium name="RefSeq"/>
        </authorList>
    </citation>
    <scope>IDENTIFICATION</scope>
    <source>
        <strain evidence="12 13">S238N-H82</strain>
        <tissue evidence="12 13">Testes</tissue>
    </source>
</reference>
<dbReference type="GO" id="GO:0004322">
    <property type="term" value="F:ferroxidase activity"/>
    <property type="evidence" value="ECO:0007669"/>
    <property type="project" value="UniProtKB-EC"/>
</dbReference>
<accession>A0A9J7KJF1</accession>
<evidence type="ECO:0000256" key="1">
    <source>
        <dbReference type="ARBA" id="ARBA00010609"/>
    </source>
</evidence>
<sequence length="693" mass="77796">MILFRALILIWIYISMVTAEICTDDLCEFTLVVRRARTMTHTGSDGKVNGVEILRNGSLQVKVHVGWAEDKDGPIVPVEETITADGVQRNVILVNDQFPGPTLEVMEGAQVVLKVINHFYREVTSLHVHGLYMRGVNYMDGVPYVTECPVLPGKNFSYRFKAEPAGTHWYHSHVISQREDGMFGAFIVHRNRPSTPALPLFVQDWWHEEFLSFDVDSWYMRNPGPGRLFGTMFSRGFSFDGIELTAVHFTSALINGRGRYNGNNAPLTKFTISSGETLRFRLIHPGAEFTFRVSIDAHSMTVVANDGHDVEPVQVQSILVFPGESYDFEVLGNQANDIYWIRAETLWSGRGPSFESKNHTQEVRAILAYEDASSDEDPTTNKPTCSEDNPCRVLNCPFPSFPKGSHTECIYMSDVNSITEYSPPKDSDTVEYFFTFGYIVGSSINARMFVEPYKPLVFGEPYDVVTCDQSCETNGCQCTYVMDIPANKIVRFVMINMGKADESHHVVHLHGHDFRVLAMGFPFNNETTGHWLSANSDIDCGNDKCSNATWRNRPAMNFNRPPVRDTVVVPANGYTVIEFRSNNPGHWFFHCHQTTHMNEGMAMIIREAPENHPPLPLGFPTCGDTIQDPQPLPTNETTSSSIQLSIPVFIIILLSVVIGTTLVIFAVTKLCRSRSQKGEATEDQGYPNEDTPL</sequence>
<evidence type="ECO:0000256" key="4">
    <source>
        <dbReference type="ARBA" id="ARBA00023002"/>
    </source>
</evidence>
<keyword evidence="6" id="KW-0472">Membrane</keyword>
<comment type="similarity">
    <text evidence="1">Belongs to the multicopper oxidase family.</text>
</comment>
<dbReference type="RefSeq" id="XP_035661521.1">
    <property type="nucleotide sequence ID" value="XM_035805628.1"/>
</dbReference>
<dbReference type="KEGG" id="bfo:118405830"/>
<gene>
    <name evidence="12 13" type="primary">LOC118405830</name>
</gene>
<evidence type="ECO:0000313" key="13">
    <source>
        <dbReference type="RefSeq" id="XP_035661522.1"/>
    </source>
</evidence>
<dbReference type="CDD" id="cd13858">
    <property type="entry name" value="CuRO_1_tcLCC2_insect_like"/>
    <property type="match status" value="1"/>
</dbReference>
<dbReference type="PROSITE" id="PS00080">
    <property type="entry name" value="MULTICOPPER_OXIDASE2"/>
    <property type="match status" value="1"/>
</dbReference>
<dbReference type="GO" id="GO:0016491">
    <property type="term" value="F:oxidoreductase activity"/>
    <property type="evidence" value="ECO:0000318"/>
    <property type="project" value="GO_Central"/>
</dbReference>